<accession>A0A6C0IT44</accession>
<sequence length="234" mass="28466">MYNLAFYTCFYGGNNNKAFKIPEIPSLKYKCYYFTNNKIILNRLQNTKWIGIFDNKQIMENNDNDNDNAIVSCMASKHVKVCPQEYNELKQYDYLCYLDSKLKKVNENFLEKYIHKFFIENNFALLLRRHWFVEPNIWSEYNQSMKQPRYQKQSRQYTKYINKQIKNGLLEKTYYHCCTGLLIRNMKHPKMIDINNTWYQHIQECGIQCQISFFFVKQLFKGYIYPFTEIPFTK</sequence>
<dbReference type="EMBL" id="MN740245">
    <property type="protein sequence ID" value="QHT95760.1"/>
    <property type="molecule type" value="Genomic_DNA"/>
</dbReference>
<name>A0A6C0IT44_9ZZZZ</name>
<organism evidence="1">
    <name type="scientific">viral metagenome</name>
    <dbReference type="NCBI Taxonomy" id="1070528"/>
    <lineage>
        <taxon>unclassified sequences</taxon>
        <taxon>metagenomes</taxon>
        <taxon>organismal metagenomes</taxon>
    </lineage>
</organism>
<dbReference type="AlphaFoldDB" id="A0A6C0IT44"/>
<reference evidence="1" key="1">
    <citation type="journal article" date="2020" name="Nature">
        <title>Giant virus diversity and host interactions through global metagenomics.</title>
        <authorList>
            <person name="Schulz F."/>
            <person name="Roux S."/>
            <person name="Paez-Espino D."/>
            <person name="Jungbluth S."/>
            <person name="Walsh D.A."/>
            <person name="Denef V.J."/>
            <person name="McMahon K.D."/>
            <person name="Konstantinidis K.T."/>
            <person name="Eloe-Fadrosh E.A."/>
            <person name="Kyrpides N.C."/>
            <person name="Woyke T."/>
        </authorList>
    </citation>
    <scope>NUCLEOTIDE SEQUENCE</scope>
    <source>
        <strain evidence="1">GVMAG-M-3300024301-20</strain>
    </source>
</reference>
<evidence type="ECO:0000313" key="1">
    <source>
        <dbReference type="EMBL" id="QHT95760.1"/>
    </source>
</evidence>
<proteinExistence type="predicted"/>
<protein>
    <submittedName>
        <fullName evidence="1">Uncharacterized protein</fullName>
    </submittedName>
</protein>